<accession>A0ABU1IF92</accession>
<evidence type="ECO:0000256" key="2">
    <source>
        <dbReference type="ARBA" id="ARBA00022729"/>
    </source>
</evidence>
<evidence type="ECO:0000313" key="5">
    <source>
        <dbReference type="Proteomes" id="UP001267710"/>
    </source>
</evidence>
<dbReference type="EMBL" id="JAVIZX010000001">
    <property type="protein sequence ID" value="MDR6215113.1"/>
    <property type="molecule type" value="Genomic_DNA"/>
</dbReference>
<dbReference type="InterPro" id="IPR006311">
    <property type="entry name" value="TAT_signal"/>
</dbReference>
<comment type="similarity">
    <text evidence="1">Belongs to the leucine-binding protein family.</text>
</comment>
<dbReference type="Pfam" id="PF13458">
    <property type="entry name" value="Peripla_BP_6"/>
    <property type="match status" value="1"/>
</dbReference>
<organism evidence="4 5">
    <name type="scientific">Paracidovorax wautersii</name>
    <dbReference type="NCBI Taxonomy" id="1177982"/>
    <lineage>
        <taxon>Bacteria</taxon>
        <taxon>Pseudomonadati</taxon>
        <taxon>Pseudomonadota</taxon>
        <taxon>Betaproteobacteria</taxon>
        <taxon>Burkholderiales</taxon>
        <taxon>Comamonadaceae</taxon>
        <taxon>Paracidovorax</taxon>
    </lineage>
</organism>
<dbReference type="InterPro" id="IPR028082">
    <property type="entry name" value="Peripla_BP_I"/>
</dbReference>
<sequence>MADSRPHPPAVRGLSRRQWLGCAGALGAGAALPAGAQGDAPRTLAVAQIADMSAAHQDVGRDFLTGSRAAWQEVNARGGIKGRPVQHLVFETDGSPATLRTAVQAAGADSACLALSGCVADDAAAAIAALPSTGAPLAQIAPWLLRQYADCTDTVFRVFPDYQAQIAHALKSLANIGVQRLSVLFADSRLAQQLQPSVAQAAAALRLQVRTIAQPSSAPGQTAGRPPPDALLLFIGGTPELHGFVRQLQLPAGGQCYVIALADVNLQVLAQLGGVPRGVSVIATQAVPAVTAGLPVVRAYRDALARLYDEPPSPLGLAGFIAARYTAEVLAGVSGPLTRASVLAALRQRPTVQVGGFSVGYQDGRLVTPPVTQTMLSAHGRIVG</sequence>
<gene>
    <name evidence="4" type="ORF">QE399_002802</name>
</gene>
<comment type="caution">
    <text evidence="4">The sequence shown here is derived from an EMBL/GenBank/DDBJ whole genome shotgun (WGS) entry which is preliminary data.</text>
</comment>
<evidence type="ECO:0000259" key="3">
    <source>
        <dbReference type="Pfam" id="PF13458"/>
    </source>
</evidence>
<dbReference type="SUPFAM" id="SSF53822">
    <property type="entry name" value="Periplasmic binding protein-like I"/>
    <property type="match status" value="1"/>
</dbReference>
<dbReference type="Proteomes" id="UP001267710">
    <property type="component" value="Unassembled WGS sequence"/>
</dbReference>
<dbReference type="PROSITE" id="PS51318">
    <property type="entry name" value="TAT"/>
    <property type="match status" value="1"/>
</dbReference>
<proteinExistence type="inferred from homology"/>
<reference evidence="4 5" key="1">
    <citation type="submission" date="2023-08" db="EMBL/GenBank/DDBJ databases">
        <title>Functional and genomic diversity of the sorghum phyllosphere microbiome.</title>
        <authorList>
            <person name="Shade A."/>
        </authorList>
    </citation>
    <scope>NUCLEOTIDE SEQUENCE [LARGE SCALE GENOMIC DNA]</scope>
    <source>
        <strain evidence="4 5">SORGH_AS_0335</strain>
    </source>
</reference>
<dbReference type="PANTHER" id="PTHR47235">
    <property type="entry name" value="BLR6548 PROTEIN"/>
    <property type="match status" value="1"/>
</dbReference>
<dbReference type="RefSeq" id="WP_309829458.1">
    <property type="nucleotide sequence ID" value="NZ_JAVIZX010000001.1"/>
</dbReference>
<dbReference type="PANTHER" id="PTHR47235:SF1">
    <property type="entry name" value="BLR6548 PROTEIN"/>
    <property type="match status" value="1"/>
</dbReference>
<protein>
    <submittedName>
        <fullName evidence="4">ABC-type branched-subunit amino acid transport system substrate-binding protein</fullName>
    </submittedName>
</protein>
<feature type="domain" description="Leucine-binding protein" evidence="3">
    <location>
        <begin position="45"/>
        <end position="365"/>
    </location>
</feature>
<dbReference type="InterPro" id="IPR028081">
    <property type="entry name" value="Leu-bd"/>
</dbReference>
<dbReference type="Gene3D" id="3.40.50.2300">
    <property type="match status" value="2"/>
</dbReference>
<keyword evidence="2" id="KW-0732">Signal</keyword>
<evidence type="ECO:0000313" key="4">
    <source>
        <dbReference type="EMBL" id="MDR6215113.1"/>
    </source>
</evidence>
<keyword evidence="5" id="KW-1185">Reference proteome</keyword>
<evidence type="ECO:0000256" key="1">
    <source>
        <dbReference type="ARBA" id="ARBA00010062"/>
    </source>
</evidence>
<name>A0ABU1IF92_9BURK</name>